<evidence type="ECO:0000256" key="5">
    <source>
        <dbReference type="ARBA" id="ARBA00038359"/>
    </source>
</evidence>
<keyword evidence="4 7" id="KW-0472">Membrane</keyword>
<dbReference type="Proteomes" id="UP000322873">
    <property type="component" value="Unassembled WGS sequence"/>
</dbReference>
<evidence type="ECO:0000256" key="4">
    <source>
        <dbReference type="ARBA" id="ARBA00023136"/>
    </source>
</evidence>
<keyword evidence="2 7" id="KW-0812">Transmembrane</keyword>
<evidence type="ECO:0000256" key="6">
    <source>
        <dbReference type="SAM" id="MobiDB-lite"/>
    </source>
</evidence>
<dbReference type="GO" id="GO:0016020">
    <property type="term" value="C:membrane"/>
    <property type="evidence" value="ECO:0007669"/>
    <property type="project" value="UniProtKB-SubCell"/>
</dbReference>
<dbReference type="InterPro" id="IPR052337">
    <property type="entry name" value="SAT4-like"/>
</dbReference>
<comment type="subcellular location">
    <subcellularLocation>
        <location evidence="1">Membrane</location>
        <topology evidence="1">Multi-pass membrane protein</topology>
    </subcellularLocation>
</comment>
<accession>A0A5M9JZN8</accession>
<dbReference type="PANTHER" id="PTHR33048:SF129">
    <property type="entry name" value="INTEGRAL MEMBRANE PROTEIN-RELATED"/>
    <property type="match status" value="1"/>
</dbReference>
<feature type="region of interest" description="Disordered" evidence="6">
    <location>
        <begin position="346"/>
        <end position="377"/>
    </location>
</feature>
<dbReference type="EMBL" id="VICG01000002">
    <property type="protein sequence ID" value="KAA8575014.1"/>
    <property type="molecule type" value="Genomic_DNA"/>
</dbReference>
<evidence type="ECO:0000256" key="3">
    <source>
        <dbReference type="ARBA" id="ARBA00022989"/>
    </source>
</evidence>
<dbReference type="PANTHER" id="PTHR33048">
    <property type="entry name" value="PTH11-LIKE INTEGRAL MEMBRANE PROTEIN (AFU_ORTHOLOGUE AFUA_5G11245)"/>
    <property type="match status" value="1"/>
</dbReference>
<dbReference type="AlphaFoldDB" id="A0A5M9JZN8"/>
<dbReference type="OrthoDB" id="5329176at2759"/>
<dbReference type="Pfam" id="PF20684">
    <property type="entry name" value="Fung_rhodopsin"/>
    <property type="match status" value="1"/>
</dbReference>
<evidence type="ECO:0000259" key="8">
    <source>
        <dbReference type="Pfam" id="PF20684"/>
    </source>
</evidence>
<keyword evidence="3 7" id="KW-1133">Transmembrane helix</keyword>
<evidence type="ECO:0000256" key="1">
    <source>
        <dbReference type="ARBA" id="ARBA00004141"/>
    </source>
</evidence>
<name>A0A5M9JZN8_MONFR</name>
<evidence type="ECO:0000256" key="7">
    <source>
        <dbReference type="SAM" id="Phobius"/>
    </source>
</evidence>
<comment type="caution">
    <text evidence="9">The sequence shown here is derived from an EMBL/GenBank/DDBJ whole genome shotgun (WGS) entry which is preliminary data.</text>
</comment>
<sequence>MYISIDSMSNWPAPNFVNPVRYGPAIFFIHGFFFPIVFLMLGIRTYTRIYITKSFGPDDYLAVISIFPIIGFAIATMLVESPYVGWDVHSWDVHPESLELGLKFIYVTQILFSLGITLIRVSMLWLIIRLFQSGAPKLRRFTFGVLIYMVVHGSIFITTLIFQCRPVSDYWKVSFVPQNNCINQTVNLLFTSITNAMSDYLVVALPMTTVWKLQLPFNQRVSLCFLFAIGFLASSASVVRTVFVYKSVSNGDRTWTTYPVYIWSSIEIYLALFCACVPPSVGFWKLYYPRLVGTLSRSQINPSKTSRFWSSRSESNRDRSDAHELADTDDEERGIVVERGITIETFNDNKGQSMGIEGSCTAIDPSSSGPSSYPHKP</sequence>
<organism evidence="9 10">
    <name type="scientific">Monilinia fructicola</name>
    <name type="common">Brown rot fungus</name>
    <name type="synonym">Ciboria fructicola</name>
    <dbReference type="NCBI Taxonomy" id="38448"/>
    <lineage>
        <taxon>Eukaryota</taxon>
        <taxon>Fungi</taxon>
        <taxon>Dikarya</taxon>
        <taxon>Ascomycota</taxon>
        <taxon>Pezizomycotina</taxon>
        <taxon>Leotiomycetes</taxon>
        <taxon>Helotiales</taxon>
        <taxon>Sclerotiniaceae</taxon>
        <taxon>Monilinia</taxon>
    </lineage>
</organism>
<feature type="transmembrane region" description="Helical" evidence="7">
    <location>
        <begin position="140"/>
        <end position="162"/>
    </location>
</feature>
<feature type="domain" description="Rhodopsin" evidence="8">
    <location>
        <begin position="43"/>
        <end position="279"/>
    </location>
</feature>
<protein>
    <recommendedName>
        <fullName evidence="8">Rhodopsin domain-containing protein</fullName>
    </recommendedName>
</protein>
<gene>
    <name evidence="9" type="ORF">EYC84_004236</name>
</gene>
<dbReference type="InterPro" id="IPR049326">
    <property type="entry name" value="Rhodopsin_dom_fungi"/>
</dbReference>
<feature type="transmembrane region" description="Helical" evidence="7">
    <location>
        <begin position="223"/>
        <end position="248"/>
    </location>
</feature>
<comment type="similarity">
    <text evidence="5">Belongs to the SAT4 family.</text>
</comment>
<reference evidence="9 10" key="1">
    <citation type="submission" date="2019-06" db="EMBL/GenBank/DDBJ databases">
        <title>Genome Sequence of the Brown Rot Fungal Pathogen Monilinia fructicola.</title>
        <authorList>
            <person name="De Miccolis Angelini R.M."/>
            <person name="Landi L."/>
            <person name="Abate D."/>
            <person name="Pollastro S."/>
            <person name="Romanazzi G."/>
            <person name="Faretra F."/>
        </authorList>
    </citation>
    <scope>NUCLEOTIDE SEQUENCE [LARGE SCALE GENOMIC DNA]</scope>
    <source>
        <strain evidence="9 10">Mfrc123</strain>
    </source>
</reference>
<evidence type="ECO:0000256" key="2">
    <source>
        <dbReference type="ARBA" id="ARBA00022692"/>
    </source>
</evidence>
<feature type="transmembrane region" description="Helical" evidence="7">
    <location>
        <begin position="61"/>
        <end position="84"/>
    </location>
</feature>
<feature type="transmembrane region" description="Helical" evidence="7">
    <location>
        <begin position="20"/>
        <end position="41"/>
    </location>
</feature>
<proteinExistence type="inferred from homology"/>
<feature type="transmembrane region" description="Helical" evidence="7">
    <location>
        <begin position="268"/>
        <end position="288"/>
    </location>
</feature>
<keyword evidence="10" id="KW-1185">Reference proteome</keyword>
<evidence type="ECO:0000313" key="9">
    <source>
        <dbReference type="EMBL" id="KAA8575014.1"/>
    </source>
</evidence>
<dbReference type="VEuPathDB" id="FungiDB:MFRU_002g03540"/>
<feature type="transmembrane region" description="Helical" evidence="7">
    <location>
        <begin position="104"/>
        <end position="128"/>
    </location>
</feature>
<evidence type="ECO:0000313" key="10">
    <source>
        <dbReference type="Proteomes" id="UP000322873"/>
    </source>
</evidence>